<feature type="compositionally biased region" description="Low complexity" evidence="1">
    <location>
        <begin position="325"/>
        <end position="339"/>
    </location>
</feature>
<feature type="region of interest" description="Disordered" evidence="1">
    <location>
        <begin position="363"/>
        <end position="386"/>
    </location>
</feature>
<dbReference type="AlphaFoldDB" id="A0A6N1AJK1"/>
<dbReference type="Pfam" id="PF02120">
    <property type="entry name" value="Flg_hook"/>
    <property type="match status" value="1"/>
</dbReference>
<evidence type="ECO:0000259" key="2">
    <source>
        <dbReference type="Pfam" id="PF02120"/>
    </source>
</evidence>
<dbReference type="CDD" id="cd17470">
    <property type="entry name" value="T3SS_Flik_C"/>
    <property type="match status" value="1"/>
</dbReference>
<keyword evidence="4" id="KW-1185">Reference proteome</keyword>
<feature type="compositionally biased region" description="Low complexity" evidence="1">
    <location>
        <begin position="17"/>
        <end position="27"/>
    </location>
</feature>
<feature type="compositionally biased region" description="Low complexity" evidence="1">
    <location>
        <begin position="98"/>
        <end position="111"/>
    </location>
</feature>
<dbReference type="EMBL" id="CP054619">
    <property type="protein sequence ID" value="QKS51806.1"/>
    <property type="molecule type" value="Genomic_DNA"/>
</dbReference>
<feature type="region of interest" description="Disordered" evidence="1">
    <location>
        <begin position="559"/>
        <end position="619"/>
    </location>
</feature>
<organism evidence="3 4">
    <name type="scientific">Azospirillum oryzae</name>
    <dbReference type="NCBI Taxonomy" id="286727"/>
    <lineage>
        <taxon>Bacteria</taxon>
        <taxon>Pseudomonadati</taxon>
        <taxon>Pseudomonadota</taxon>
        <taxon>Alphaproteobacteria</taxon>
        <taxon>Rhodospirillales</taxon>
        <taxon>Azospirillaceae</taxon>
        <taxon>Azospirillum</taxon>
    </lineage>
</organism>
<feature type="compositionally biased region" description="Low complexity" evidence="1">
    <location>
        <begin position="305"/>
        <end position="314"/>
    </location>
</feature>
<feature type="compositionally biased region" description="Low complexity" evidence="1">
    <location>
        <begin position="249"/>
        <end position="266"/>
    </location>
</feature>
<feature type="region of interest" description="Disordered" evidence="1">
    <location>
        <begin position="1"/>
        <end position="344"/>
    </location>
</feature>
<keyword evidence="3" id="KW-0966">Cell projection</keyword>
<feature type="compositionally biased region" description="Basic and acidic residues" evidence="1">
    <location>
        <begin position="35"/>
        <end position="97"/>
    </location>
</feature>
<gene>
    <name evidence="3" type="ORF">HUE56_15255</name>
</gene>
<dbReference type="KEGG" id="aoz:HUE56_15255"/>
<feature type="compositionally biased region" description="Gly residues" evidence="1">
    <location>
        <begin position="581"/>
        <end position="595"/>
    </location>
</feature>
<evidence type="ECO:0000313" key="4">
    <source>
        <dbReference type="Proteomes" id="UP000509702"/>
    </source>
</evidence>
<feature type="compositionally biased region" description="Pro residues" evidence="1">
    <location>
        <begin position="226"/>
        <end position="235"/>
    </location>
</feature>
<proteinExistence type="predicted"/>
<dbReference type="Gene3D" id="3.30.750.140">
    <property type="match status" value="1"/>
</dbReference>
<dbReference type="InterPro" id="IPR038610">
    <property type="entry name" value="FliK-like_C_sf"/>
</dbReference>
<protein>
    <submittedName>
        <fullName evidence="3">Flagellar hook-length control protein FliK</fullName>
    </submittedName>
</protein>
<sequence>MEVQSNNIAASLFDGLSQSQQTQGTGTKNDLFSKMMDRMLTDAAARKREQADAAARDSAKDAAKEAAKEAGDARRAEAQRKQPVRAEPKPDLTRDRTAQAARSAADAADTTRAPEQKTAKTDDDRKVQAGQDDRRPAKAEKPAKDPKAEGAKADSSKAAAAKTDDTGTAAADEAAATDDAAASAEDAGQTETASADADAAGNGDPTAMADEQAQPGDQSTTGQPPAAQPVPPQPMPQASDLILAGLMPAGQAAAKDATDEAGAGADDSTKAGGAGNGTAGALGPAAQLAQTQAAAAGAMAGGQATGADAAAKATGKGGSVDGDAAKTADASQADAGAEALPNDEDVALPDRFADLLAAAKAKTGEAKQNGKHAGGEGGARNDAQAQTQAMPQHPFPPAAPAVPVAEAVTTTATGTAATALEGIDATGAAGGTSGAATASPHTHPALAAMEGAHGGIPGLDQPQATATLRPSRGAGMPMGVHDQIAVHIKKNVGDEVDQFTINLHPAELGRIDIKLDIGADGRVNAMVAVEKAQTLELLQRDSRSLERALQDAGLQTDSNSLNFSLRGEGNPFAGDGRGDGKNGGSGRRGRGFGGGGDDDGTDSTVYTATLGNGRVDIRA</sequence>
<reference evidence="3 4" key="1">
    <citation type="submission" date="2020-06" db="EMBL/GenBank/DDBJ databases">
        <title>Complete genome of Azosprillum oryzae KACC14407.</title>
        <authorList>
            <person name="Kim M."/>
            <person name="Park Y.-J."/>
            <person name="Shin J.-H."/>
        </authorList>
    </citation>
    <scope>NUCLEOTIDE SEQUENCE [LARGE SCALE GENOMIC DNA]</scope>
    <source>
        <strain evidence="3 4">KACC 14407</strain>
    </source>
</reference>
<feature type="domain" description="Flagellar hook-length control protein-like C-terminal" evidence="2">
    <location>
        <begin position="488"/>
        <end position="568"/>
    </location>
</feature>
<feature type="compositionally biased region" description="Low complexity" evidence="1">
    <location>
        <begin position="281"/>
        <end position="298"/>
    </location>
</feature>
<dbReference type="InterPro" id="IPR021136">
    <property type="entry name" value="Flagellar_hook_control-like_C"/>
</dbReference>
<evidence type="ECO:0000313" key="3">
    <source>
        <dbReference type="EMBL" id="QKS51806.1"/>
    </source>
</evidence>
<dbReference type="Proteomes" id="UP000509702">
    <property type="component" value="Chromosome"/>
</dbReference>
<feature type="compositionally biased region" description="Basic and acidic residues" evidence="1">
    <location>
        <begin position="112"/>
        <end position="155"/>
    </location>
</feature>
<dbReference type="RefSeq" id="WP_149198388.1">
    <property type="nucleotide sequence ID" value="NZ_CP054619.1"/>
</dbReference>
<dbReference type="OrthoDB" id="7203912at2"/>
<feature type="compositionally biased region" description="Low complexity" evidence="1">
    <location>
        <begin position="156"/>
        <end position="200"/>
    </location>
</feature>
<accession>A0A6N1AJK1</accession>
<keyword evidence="3" id="KW-0969">Cilium</keyword>
<evidence type="ECO:0000256" key="1">
    <source>
        <dbReference type="SAM" id="MobiDB-lite"/>
    </source>
</evidence>
<name>A0A6N1AJK1_9PROT</name>
<keyword evidence="3" id="KW-0282">Flagellum</keyword>